<dbReference type="AlphaFoldDB" id="A0A7M2X2A8"/>
<reference evidence="1 2" key="1">
    <citation type="submission" date="2020-10" db="EMBL/GenBank/DDBJ databases">
        <title>Wide distribution of Phycisphaera-like planctomycetes from WD2101 soil group in peatlands and genome analysis of the first cultivated representative.</title>
        <authorList>
            <person name="Dedysh S.N."/>
            <person name="Beletsky A.V."/>
            <person name="Ivanova A."/>
            <person name="Kulichevskaya I.S."/>
            <person name="Suzina N.E."/>
            <person name="Philippov D.A."/>
            <person name="Rakitin A.L."/>
            <person name="Mardanov A.V."/>
            <person name="Ravin N.V."/>
        </authorList>
    </citation>
    <scope>NUCLEOTIDE SEQUENCE [LARGE SCALE GENOMIC DNA]</scope>
    <source>
        <strain evidence="1 2">M1803</strain>
    </source>
</reference>
<evidence type="ECO:0000313" key="2">
    <source>
        <dbReference type="Proteomes" id="UP000593765"/>
    </source>
</evidence>
<dbReference type="RefSeq" id="WP_206293994.1">
    <property type="nucleotide sequence ID" value="NZ_CP063458.1"/>
</dbReference>
<proteinExistence type="predicted"/>
<dbReference type="KEGG" id="hbs:IPV69_05890"/>
<dbReference type="EMBL" id="CP063458">
    <property type="protein sequence ID" value="QOV90890.1"/>
    <property type="molecule type" value="Genomic_DNA"/>
</dbReference>
<keyword evidence="2" id="KW-1185">Reference proteome</keyword>
<dbReference type="Proteomes" id="UP000593765">
    <property type="component" value="Chromosome"/>
</dbReference>
<accession>A0A7M2X2A8</accession>
<organism evidence="1 2">
    <name type="scientific">Humisphaera borealis</name>
    <dbReference type="NCBI Taxonomy" id="2807512"/>
    <lineage>
        <taxon>Bacteria</taxon>
        <taxon>Pseudomonadati</taxon>
        <taxon>Planctomycetota</taxon>
        <taxon>Phycisphaerae</taxon>
        <taxon>Tepidisphaerales</taxon>
        <taxon>Tepidisphaeraceae</taxon>
        <taxon>Humisphaera</taxon>
    </lineage>
</organism>
<protein>
    <submittedName>
        <fullName evidence="1">Uncharacterized protein</fullName>
    </submittedName>
</protein>
<gene>
    <name evidence="1" type="ORF">IPV69_05890</name>
</gene>
<sequence length="269" mass="28740">MTIEVEISGDTPASVVLRDSTNTYGVKRTDTNAVVVAAGTAMVNAGGGIWRKSFDEPALGLTYAYGYRITWDDGSYNDGSRTIAGSTDAGPSYLTVATASAVLVSVPSTQLAAYRAASDADKLAALVQATAEIDAAGPWQGRRYDLDPAVQTLEFPRVPYERYQTAPGQAIRPPAAYAIAEQVWDWDDTTKTAVVPRNVKLAVLHQANAILLGERAARLDAQHDGLASQDVGSLKESYRPAAGGGREKNLVRQAADLLRPYRLKSGRIL</sequence>
<name>A0A7M2X2A8_9BACT</name>
<evidence type="ECO:0000313" key="1">
    <source>
        <dbReference type="EMBL" id="QOV90890.1"/>
    </source>
</evidence>